<feature type="region of interest" description="Disordered" evidence="1">
    <location>
        <begin position="1"/>
        <end position="27"/>
    </location>
</feature>
<feature type="compositionally biased region" description="Low complexity" evidence="1">
    <location>
        <begin position="1"/>
        <end position="14"/>
    </location>
</feature>
<reference evidence="2 3" key="2">
    <citation type="journal article" date="2013" name="Plant Cell Physiol.">
        <title>Rice Annotation Project Database (RAP-DB): an integrative and interactive database for rice genomics.</title>
        <authorList>
            <person name="Sakai H."/>
            <person name="Lee S.S."/>
            <person name="Tanaka T."/>
            <person name="Numa H."/>
            <person name="Kim J."/>
            <person name="Kawahara Y."/>
            <person name="Wakimoto H."/>
            <person name="Yang C.C."/>
            <person name="Iwamoto M."/>
            <person name="Abe T."/>
            <person name="Yamada Y."/>
            <person name="Muto A."/>
            <person name="Inokuchi H."/>
            <person name="Ikemura T."/>
            <person name="Matsumoto T."/>
            <person name="Sasaki T."/>
            <person name="Itoh T."/>
        </authorList>
    </citation>
    <scope>NUCLEOTIDE SEQUENCE [LARGE SCALE GENOMIC DNA]</scope>
    <source>
        <strain evidence="3">cv. Nipponbare</strain>
    </source>
</reference>
<evidence type="ECO:0000313" key="3">
    <source>
        <dbReference type="Proteomes" id="UP000059680"/>
    </source>
</evidence>
<protein>
    <submittedName>
        <fullName evidence="2">Os08g0112950 protein</fullName>
    </submittedName>
</protein>
<evidence type="ECO:0000256" key="1">
    <source>
        <dbReference type="SAM" id="MobiDB-lite"/>
    </source>
</evidence>
<reference evidence="3" key="1">
    <citation type="journal article" date="2005" name="Nature">
        <title>The map-based sequence of the rice genome.</title>
        <authorList>
            <consortium name="International rice genome sequencing project (IRGSP)"/>
            <person name="Matsumoto T."/>
            <person name="Wu J."/>
            <person name="Kanamori H."/>
            <person name="Katayose Y."/>
            <person name="Fujisawa M."/>
            <person name="Namiki N."/>
            <person name="Mizuno H."/>
            <person name="Yamamoto K."/>
            <person name="Antonio B.A."/>
            <person name="Baba T."/>
            <person name="Sakata K."/>
            <person name="Nagamura Y."/>
            <person name="Aoki H."/>
            <person name="Arikawa K."/>
            <person name="Arita K."/>
            <person name="Bito T."/>
            <person name="Chiden Y."/>
            <person name="Fujitsuka N."/>
            <person name="Fukunaka R."/>
            <person name="Hamada M."/>
            <person name="Harada C."/>
            <person name="Hayashi A."/>
            <person name="Hijishita S."/>
            <person name="Honda M."/>
            <person name="Hosokawa S."/>
            <person name="Ichikawa Y."/>
            <person name="Idonuma A."/>
            <person name="Iijima M."/>
            <person name="Ikeda M."/>
            <person name="Ikeno M."/>
            <person name="Ito K."/>
            <person name="Ito S."/>
            <person name="Ito T."/>
            <person name="Ito Y."/>
            <person name="Ito Y."/>
            <person name="Iwabuchi A."/>
            <person name="Kamiya K."/>
            <person name="Karasawa W."/>
            <person name="Kurita K."/>
            <person name="Katagiri S."/>
            <person name="Kikuta A."/>
            <person name="Kobayashi H."/>
            <person name="Kobayashi N."/>
            <person name="Machita K."/>
            <person name="Maehara T."/>
            <person name="Masukawa M."/>
            <person name="Mizubayashi T."/>
            <person name="Mukai Y."/>
            <person name="Nagasaki H."/>
            <person name="Nagata Y."/>
            <person name="Naito S."/>
            <person name="Nakashima M."/>
            <person name="Nakama Y."/>
            <person name="Nakamichi Y."/>
            <person name="Nakamura M."/>
            <person name="Meguro A."/>
            <person name="Negishi M."/>
            <person name="Ohta I."/>
            <person name="Ohta T."/>
            <person name="Okamoto M."/>
            <person name="Ono N."/>
            <person name="Saji S."/>
            <person name="Sakaguchi M."/>
            <person name="Sakai K."/>
            <person name="Shibata M."/>
            <person name="Shimokawa T."/>
            <person name="Song J."/>
            <person name="Takazaki Y."/>
            <person name="Terasawa K."/>
            <person name="Tsugane M."/>
            <person name="Tsuji K."/>
            <person name="Ueda S."/>
            <person name="Waki K."/>
            <person name="Yamagata H."/>
            <person name="Yamamoto M."/>
            <person name="Yamamoto S."/>
            <person name="Yamane H."/>
            <person name="Yoshiki S."/>
            <person name="Yoshihara R."/>
            <person name="Yukawa K."/>
            <person name="Zhong H."/>
            <person name="Yano M."/>
            <person name="Yuan Q."/>
            <person name="Ouyang S."/>
            <person name="Liu J."/>
            <person name="Jones K.M."/>
            <person name="Gansberger K."/>
            <person name="Moffat K."/>
            <person name="Hill J."/>
            <person name="Bera J."/>
            <person name="Fadrosh D."/>
            <person name="Jin S."/>
            <person name="Johri S."/>
            <person name="Kim M."/>
            <person name="Overton L."/>
            <person name="Reardon M."/>
            <person name="Tsitrin T."/>
            <person name="Vuong H."/>
            <person name="Weaver B."/>
            <person name="Ciecko A."/>
            <person name="Tallon L."/>
            <person name="Jackson J."/>
            <person name="Pai G."/>
            <person name="Aken S.V."/>
            <person name="Utterback T."/>
            <person name="Reidmuller S."/>
            <person name="Feldblyum T."/>
            <person name="Hsiao J."/>
            <person name="Zismann V."/>
            <person name="Iobst S."/>
            <person name="de Vazeille A.R."/>
            <person name="Buell C.R."/>
            <person name="Ying K."/>
            <person name="Li Y."/>
            <person name="Lu T."/>
            <person name="Huang Y."/>
            <person name="Zhao Q."/>
            <person name="Feng Q."/>
            <person name="Zhang L."/>
            <person name="Zhu J."/>
            <person name="Weng Q."/>
            <person name="Mu J."/>
            <person name="Lu Y."/>
            <person name="Fan D."/>
            <person name="Liu Y."/>
            <person name="Guan J."/>
            <person name="Zhang Y."/>
            <person name="Yu S."/>
            <person name="Liu X."/>
            <person name="Zhang Y."/>
            <person name="Hong G."/>
            <person name="Han B."/>
            <person name="Choisne N."/>
            <person name="Demange N."/>
            <person name="Orjeda G."/>
            <person name="Samain S."/>
            <person name="Cattolico L."/>
            <person name="Pelletier E."/>
            <person name="Couloux A."/>
            <person name="Segurens B."/>
            <person name="Wincker P."/>
            <person name="D'Hont A."/>
            <person name="Scarpelli C."/>
            <person name="Weissenbach J."/>
            <person name="Salanoubat M."/>
            <person name="Quetier F."/>
            <person name="Yu Y."/>
            <person name="Kim H.R."/>
            <person name="Rambo T."/>
            <person name="Currie J."/>
            <person name="Collura K."/>
            <person name="Luo M."/>
            <person name="Yang T."/>
            <person name="Ammiraju J.S.S."/>
            <person name="Engler F."/>
            <person name="Soderlund C."/>
            <person name="Wing R.A."/>
            <person name="Palmer L.E."/>
            <person name="de la Bastide M."/>
            <person name="Spiegel L."/>
            <person name="Nascimento L."/>
            <person name="Zutavern T."/>
            <person name="O'Shaughnessy A."/>
            <person name="Dike S."/>
            <person name="Dedhia N."/>
            <person name="Preston R."/>
            <person name="Balija V."/>
            <person name="McCombie W.R."/>
            <person name="Chow T."/>
            <person name="Chen H."/>
            <person name="Chung M."/>
            <person name="Chen C."/>
            <person name="Shaw J."/>
            <person name="Wu H."/>
            <person name="Hsiao K."/>
            <person name="Chao Y."/>
            <person name="Chu M."/>
            <person name="Cheng C."/>
            <person name="Hour A."/>
            <person name="Lee P."/>
            <person name="Lin S."/>
            <person name="Lin Y."/>
            <person name="Liou J."/>
            <person name="Liu S."/>
            <person name="Hsing Y."/>
            <person name="Raghuvanshi S."/>
            <person name="Mohanty A."/>
            <person name="Bharti A.K."/>
            <person name="Gaur A."/>
            <person name="Gupta V."/>
            <person name="Kumar D."/>
            <person name="Ravi V."/>
            <person name="Vij S."/>
            <person name="Kapur A."/>
            <person name="Khurana P."/>
            <person name="Khurana P."/>
            <person name="Khurana J.P."/>
            <person name="Tyagi A.K."/>
            <person name="Gaikwad K."/>
            <person name="Singh A."/>
            <person name="Dalal V."/>
            <person name="Srivastava S."/>
            <person name="Dixit A."/>
            <person name="Pal A.K."/>
            <person name="Ghazi I.A."/>
            <person name="Yadav M."/>
            <person name="Pandit A."/>
            <person name="Bhargava A."/>
            <person name="Sureshbabu K."/>
            <person name="Batra K."/>
            <person name="Sharma T.R."/>
            <person name="Mohapatra T."/>
            <person name="Singh N.K."/>
            <person name="Messing J."/>
            <person name="Nelson A.B."/>
            <person name="Fuks G."/>
            <person name="Kavchok S."/>
            <person name="Keizer G."/>
            <person name="Linton E."/>
            <person name="Llaca V."/>
            <person name="Song R."/>
            <person name="Tanyolac B."/>
            <person name="Young S."/>
            <person name="Ho-Il K."/>
            <person name="Hahn J.H."/>
            <person name="Sangsakoo G."/>
            <person name="Vanavichit A."/>
            <person name="de Mattos Luiz.A.T."/>
            <person name="Zimmer P.D."/>
            <person name="Malone G."/>
            <person name="Dellagostin O."/>
            <person name="de Oliveira A.C."/>
            <person name="Bevan M."/>
            <person name="Bancroft I."/>
            <person name="Minx P."/>
            <person name="Cordum H."/>
            <person name="Wilson R."/>
            <person name="Cheng Z."/>
            <person name="Jin W."/>
            <person name="Jiang J."/>
            <person name="Leong S.A."/>
            <person name="Iwama H."/>
            <person name="Gojobori T."/>
            <person name="Itoh T."/>
            <person name="Niimura Y."/>
            <person name="Fujii Y."/>
            <person name="Habara T."/>
            <person name="Sakai H."/>
            <person name="Sato Y."/>
            <person name="Wilson G."/>
            <person name="Kumar K."/>
            <person name="McCouch S."/>
            <person name="Juretic N."/>
            <person name="Hoen D."/>
            <person name="Wright S."/>
            <person name="Bruskiewich R."/>
            <person name="Bureau T."/>
            <person name="Miyao A."/>
            <person name="Hirochika H."/>
            <person name="Nishikawa T."/>
            <person name="Kadowaki K."/>
            <person name="Sugiura M."/>
            <person name="Burr B."/>
            <person name="Sasaki T."/>
        </authorList>
    </citation>
    <scope>NUCLEOTIDE SEQUENCE [LARGE SCALE GENOMIC DNA]</scope>
    <source>
        <strain evidence="3">cv. Nipponbare</strain>
    </source>
</reference>
<dbReference type="InParanoid" id="A0A0P0XB33"/>
<dbReference type="PaxDb" id="39947-A0A0P0XB33"/>
<dbReference type="Gramene" id="Os08t0112950-00">
    <property type="protein sequence ID" value="Os08t0112950-00"/>
    <property type="gene ID" value="Os08g0112950"/>
</dbReference>
<dbReference type="AlphaFoldDB" id="A0A0P0XB33"/>
<accession>A0A0P0XB33</accession>
<proteinExistence type="predicted"/>
<dbReference type="EMBL" id="AP014964">
    <property type="protein sequence ID" value="BAT03523.1"/>
    <property type="molecule type" value="Genomic_DNA"/>
</dbReference>
<evidence type="ECO:0000313" key="2">
    <source>
        <dbReference type="EMBL" id="BAT03523.1"/>
    </source>
</evidence>
<gene>
    <name evidence="2" type="ordered locus">Os08g0112950</name>
    <name evidence="2" type="ORF">OSNPB_080112950</name>
</gene>
<keyword evidence="3" id="KW-1185">Reference proteome</keyword>
<sequence>MMTASRAARARTSAQETTPGHRDSRASLMRSMTSKPRRLLLASASFSAVLSGVESRRTEASQPWTKQSWKWRRRRLAASDGSPISAWLTTLLTTISANGQLIP</sequence>
<reference evidence="2 3" key="3">
    <citation type="journal article" date="2013" name="Rice">
        <title>Improvement of the Oryza sativa Nipponbare reference genome using next generation sequence and optical map data.</title>
        <authorList>
            <person name="Kawahara Y."/>
            <person name="de la Bastide M."/>
            <person name="Hamilton J.P."/>
            <person name="Kanamori H."/>
            <person name="McCombie W.R."/>
            <person name="Ouyang S."/>
            <person name="Schwartz D.C."/>
            <person name="Tanaka T."/>
            <person name="Wu J."/>
            <person name="Zhou S."/>
            <person name="Childs K.L."/>
            <person name="Davidson R.M."/>
            <person name="Lin H."/>
            <person name="Quesada-Ocampo L."/>
            <person name="Vaillancourt B."/>
            <person name="Sakai H."/>
            <person name="Lee S.S."/>
            <person name="Kim J."/>
            <person name="Numa H."/>
            <person name="Itoh T."/>
            <person name="Buell C.R."/>
            <person name="Matsumoto T."/>
        </authorList>
    </citation>
    <scope>NUCLEOTIDE SEQUENCE [LARGE SCALE GENOMIC DNA]</scope>
    <source>
        <strain evidence="3">cv. Nipponbare</strain>
    </source>
</reference>
<name>A0A0P0XB33_ORYSJ</name>
<organism evidence="2 3">
    <name type="scientific">Oryza sativa subsp. japonica</name>
    <name type="common">Rice</name>
    <dbReference type="NCBI Taxonomy" id="39947"/>
    <lineage>
        <taxon>Eukaryota</taxon>
        <taxon>Viridiplantae</taxon>
        <taxon>Streptophyta</taxon>
        <taxon>Embryophyta</taxon>
        <taxon>Tracheophyta</taxon>
        <taxon>Spermatophyta</taxon>
        <taxon>Magnoliopsida</taxon>
        <taxon>Liliopsida</taxon>
        <taxon>Poales</taxon>
        <taxon>Poaceae</taxon>
        <taxon>BOP clade</taxon>
        <taxon>Oryzoideae</taxon>
        <taxon>Oryzeae</taxon>
        <taxon>Oryzinae</taxon>
        <taxon>Oryza</taxon>
        <taxon>Oryza sativa</taxon>
    </lineage>
</organism>
<dbReference type="Proteomes" id="UP000059680">
    <property type="component" value="Chromosome 8"/>
</dbReference>